<gene>
    <name evidence="2" type="ORF">Ahu01nite_072210</name>
</gene>
<accession>A0ABQ3ZZR2</accession>
<sequence length="292" mass="29678">MTTFRGFPTAAAAATLFLISACANAGTSPVAGSAPSSSAPPAAGSADDLLLRVEQVGGFVAPSMRSGRLPQISIYADGRVITEGPVPAIYPGPALPNLQVVMIDPEQARALAGKSAAAGVTEGTDFGQPGVADVPSTQVTAVTAAGRHTVAAEALNEARANDSALTAAQQAARTKLKAYLDDVNKITLTKIAPVQYKPEIIAAIVTPYVATDDAVRPETIEWPGAALPGEPLAEGAELTCVTATGEQGDTVLAAAAKAKTNTAWGYGGNTWSIRFRPLLPDETGCADLKAGQ</sequence>
<dbReference type="Proteomes" id="UP000603200">
    <property type="component" value="Unassembled WGS sequence"/>
</dbReference>
<keyword evidence="1" id="KW-0732">Signal</keyword>
<evidence type="ECO:0000313" key="3">
    <source>
        <dbReference type="Proteomes" id="UP000603200"/>
    </source>
</evidence>
<organism evidence="2 3">
    <name type="scientific">Winogradskya humida</name>
    <dbReference type="NCBI Taxonomy" id="113566"/>
    <lineage>
        <taxon>Bacteria</taxon>
        <taxon>Bacillati</taxon>
        <taxon>Actinomycetota</taxon>
        <taxon>Actinomycetes</taxon>
        <taxon>Micromonosporales</taxon>
        <taxon>Micromonosporaceae</taxon>
        <taxon>Winogradskya</taxon>
    </lineage>
</organism>
<feature type="signal peptide" evidence="1">
    <location>
        <begin position="1"/>
        <end position="25"/>
    </location>
</feature>
<keyword evidence="3" id="KW-1185">Reference proteome</keyword>
<evidence type="ECO:0000313" key="2">
    <source>
        <dbReference type="EMBL" id="GIE24119.1"/>
    </source>
</evidence>
<proteinExistence type="predicted"/>
<dbReference type="PROSITE" id="PS51257">
    <property type="entry name" value="PROKAR_LIPOPROTEIN"/>
    <property type="match status" value="1"/>
</dbReference>
<dbReference type="EMBL" id="BOMN01000102">
    <property type="protein sequence ID" value="GIE24119.1"/>
    <property type="molecule type" value="Genomic_DNA"/>
</dbReference>
<name>A0ABQ3ZZR2_9ACTN</name>
<dbReference type="RefSeq" id="WP_203841152.1">
    <property type="nucleotide sequence ID" value="NZ_BAAATV010000012.1"/>
</dbReference>
<reference evidence="2 3" key="1">
    <citation type="submission" date="2021-01" db="EMBL/GenBank/DDBJ databases">
        <title>Whole genome shotgun sequence of Actinoplanes humidus NBRC 14915.</title>
        <authorList>
            <person name="Komaki H."/>
            <person name="Tamura T."/>
        </authorList>
    </citation>
    <scope>NUCLEOTIDE SEQUENCE [LARGE SCALE GENOMIC DNA]</scope>
    <source>
        <strain evidence="2 3">NBRC 14915</strain>
    </source>
</reference>
<evidence type="ECO:0000256" key="1">
    <source>
        <dbReference type="SAM" id="SignalP"/>
    </source>
</evidence>
<protein>
    <submittedName>
        <fullName evidence="2">Uncharacterized protein</fullName>
    </submittedName>
</protein>
<comment type="caution">
    <text evidence="2">The sequence shown here is derived from an EMBL/GenBank/DDBJ whole genome shotgun (WGS) entry which is preliminary data.</text>
</comment>
<feature type="chain" id="PRO_5046463701" evidence="1">
    <location>
        <begin position="26"/>
        <end position="292"/>
    </location>
</feature>